<dbReference type="RefSeq" id="WP_281042669.1">
    <property type="nucleotide sequence ID" value="NZ_JARYGZ010000001.1"/>
</dbReference>
<evidence type="ECO:0000256" key="2">
    <source>
        <dbReference type="ARBA" id="ARBA00007524"/>
    </source>
</evidence>
<organism evidence="7 8">
    <name type="scientific">Sphingomonas oryzagri</name>
    <dbReference type="NCBI Taxonomy" id="3042314"/>
    <lineage>
        <taxon>Bacteria</taxon>
        <taxon>Pseudomonadati</taxon>
        <taxon>Pseudomonadota</taxon>
        <taxon>Alphaproteobacteria</taxon>
        <taxon>Sphingomonadales</taxon>
        <taxon>Sphingomonadaceae</taxon>
        <taxon>Sphingomonas</taxon>
    </lineage>
</organism>
<reference evidence="7" key="1">
    <citation type="submission" date="2023-04" db="EMBL/GenBank/DDBJ databases">
        <title>Sphingomonas sp. MAHUQ-71 isolated from rice field.</title>
        <authorList>
            <person name="Huq M.A."/>
        </authorList>
    </citation>
    <scope>NUCLEOTIDE SEQUENCE</scope>
    <source>
        <strain evidence="7">MAHUQ-71</strain>
    </source>
</reference>
<feature type="transmembrane region" description="Helical" evidence="6">
    <location>
        <begin position="59"/>
        <end position="81"/>
    </location>
</feature>
<evidence type="ECO:0000256" key="5">
    <source>
        <dbReference type="ARBA" id="ARBA00023136"/>
    </source>
</evidence>
<dbReference type="PANTHER" id="PTHR10057:SF0">
    <property type="entry name" value="TRANSLOCATOR PROTEIN"/>
    <property type="match status" value="1"/>
</dbReference>
<dbReference type="Proteomes" id="UP001160625">
    <property type="component" value="Unassembled WGS sequence"/>
</dbReference>
<feature type="transmembrane region" description="Helical" evidence="6">
    <location>
        <begin position="88"/>
        <end position="109"/>
    </location>
</feature>
<dbReference type="InterPro" id="IPR004307">
    <property type="entry name" value="TspO_MBR"/>
</dbReference>
<dbReference type="PANTHER" id="PTHR10057">
    <property type="entry name" value="PERIPHERAL-TYPE BENZODIAZEPINE RECEPTOR"/>
    <property type="match status" value="1"/>
</dbReference>
<keyword evidence="8" id="KW-1185">Reference proteome</keyword>
<sequence length="184" mass="19687">MSELASPGQLRMSFLRVAMVTVPLILFLGILSGVAAGSGYGNPWFAALAKPAAMPPGWVFPVVWTLLYILIGFALAMILWARGASGRGIAIGLFAAQFVLNLAWSPTFFAAHRMGAAFAIILLMIVLTIATTLAFARIRSRAALLMLPYLLWLCFAAWLNHSIEVLNPNAETLAPGAGSTQVQL</sequence>
<comment type="subcellular location">
    <subcellularLocation>
        <location evidence="1">Membrane</location>
        <topology evidence="1">Multi-pass membrane protein</topology>
    </subcellularLocation>
</comment>
<evidence type="ECO:0000256" key="6">
    <source>
        <dbReference type="SAM" id="Phobius"/>
    </source>
</evidence>
<dbReference type="EMBL" id="JARYGZ010000001">
    <property type="protein sequence ID" value="MDH7637312.1"/>
    <property type="molecule type" value="Genomic_DNA"/>
</dbReference>
<gene>
    <name evidence="7" type="ORF">QGN17_01085</name>
</gene>
<proteinExistence type="inferred from homology"/>
<name>A0ABT6MWE3_9SPHN</name>
<keyword evidence="5 6" id="KW-0472">Membrane</keyword>
<evidence type="ECO:0000256" key="4">
    <source>
        <dbReference type="ARBA" id="ARBA00022989"/>
    </source>
</evidence>
<dbReference type="PIRSF" id="PIRSF005859">
    <property type="entry name" value="PBR"/>
    <property type="match status" value="1"/>
</dbReference>
<keyword evidence="3 6" id="KW-0812">Transmembrane</keyword>
<evidence type="ECO:0000313" key="7">
    <source>
        <dbReference type="EMBL" id="MDH7637312.1"/>
    </source>
</evidence>
<dbReference type="CDD" id="cd15904">
    <property type="entry name" value="TSPO_MBR"/>
    <property type="match status" value="1"/>
</dbReference>
<evidence type="ECO:0000256" key="1">
    <source>
        <dbReference type="ARBA" id="ARBA00004141"/>
    </source>
</evidence>
<keyword evidence="4 6" id="KW-1133">Transmembrane helix</keyword>
<accession>A0ABT6MWE3</accession>
<comment type="similarity">
    <text evidence="2">Belongs to the TspO/BZRP family.</text>
</comment>
<comment type="caution">
    <text evidence="7">The sequence shown here is derived from an EMBL/GenBank/DDBJ whole genome shotgun (WGS) entry which is preliminary data.</text>
</comment>
<dbReference type="Gene3D" id="1.20.1260.100">
    <property type="entry name" value="TspO/MBR protein"/>
    <property type="match status" value="1"/>
</dbReference>
<dbReference type="InterPro" id="IPR038330">
    <property type="entry name" value="TspO/MBR-related_sf"/>
</dbReference>
<evidence type="ECO:0000313" key="8">
    <source>
        <dbReference type="Proteomes" id="UP001160625"/>
    </source>
</evidence>
<evidence type="ECO:0000256" key="3">
    <source>
        <dbReference type="ARBA" id="ARBA00022692"/>
    </source>
</evidence>
<feature type="transmembrane region" description="Helical" evidence="6">
    <location>
        <begin position="142"/>
        <end position="159"/>
    </location>
</feature>
<dbReference type="Pfam" id="PF03073">
    <property type="entry name" value="TspO_MBR"/>
    <property type="match status" value="1"/>
</dbReference>
<feature type="transmembrane region" description="Helical" evidence="6">
    <location>
        <begin position="115"/>
        <end position="135"/>
    </location>
</feature>
<protein>
    <submittedName>
        <fullName evidence="7">Tryptophan-rich sensory protein</fullName>
    </submittedName>
</protein>